<evidence type="ECO:0000256" key="2">
    <source>
        <dbReference type="ARBA" id="ARBA00023125"/>
    </source>
</evidence>
<dbReference type="InterPro" id="IPR002491">
    <property type="entry name" value="ABC_transptr_periplasmic_BD"/>
</dbReference>
<dbReference type="InterPro" id="IPR018060">
    <property type="entry name" value="HTH_AraC"/>
</dbReference>
<dbReference type="PRINTS" id="PR00032">
    <property type="entry name" value="HTHARAC"/>
</dbReference>
<dbReference type="SMART" id="SM00342">
    <property type="entry name" value="HTH_ARAC"/>
    <property type="match status" value="1"/>
</dbReference>
<dbReference type="PANTHER" id="PTHR43280:SF30">
    <property type="entry name" value="MMSAB OPERON REGULATORY PROTEIN"/>
    <property type="match status" value="1"/>
</dbReference>
<dbReference type="PROSITE" id="PS01124">
    <property type="entry name" value="HTH_ARAC_FAMILY_2"/>
    <property type="match status" value="1"/>
</dbReference>
<keyword evidence="2" id="KW-0238">DNA-binding</keyword>
<comment type="caution">
    <text evidence="5">The sequence shown here is derived from an EMBL/GenBank/DDBJ whole genome shotgun (WGS) entry which is preliminary data.</text>
</comment>
<dbReference type="Pfam" id="PF02311">
    <property type="entry name" value="AraC_binding"/>
    <property type="match status" value="1"/>
</dbReference>
<protein>
    <submittedName>
        <fullName evidence="5">Helix-turn-helix domain-containing protein</fullName>
    </submittedName>
</protein>
<name>A0ABS7DCE1_9BACL</name>
<dbReference type="Pfam" id="PF12833">
    <property type="entry name" value="HTH_18"/>
    <property type="match status" value="1"/>
</dbReference>
<dbReference type="RefSeq" id="WP_219874828.1">
    <property type="nucleotide sequence ID" value="NZ_JAHZIJ010000026.1"/>
</dbReference>
<evidence type="ECO:0000256" key="1">
    <source>
        <dbReference type="ARBA" id="ARBA00023015"/>
    </source>
</evidence>
<accession>A0ABS7DCE1</accession>
<evidence type="ECO:0000256" key="3">
    <source>
        <dbReference type="ARBA" id="ARBA00023163"/>
    </source>
</evidence>
<keyword evidence="6" id="KW-1185">Reference proteome</keyword>
<dbReference type="Pfam" id="PF01497">
    <property type="entry name" value="Peripla_BP_2"/>
    <property type="match status" value="1"/>
</dbReference>
<dbReference type="Proteomes" id="UP000812277">
    <property type="component" value="Unassembled WGS sequence"/>
</dbReference>
<dbReference type="SUPFAM" id="SSF53807">
    <property type="entry name" value="Helical backbone' metal receptor"/>
    <property type="match status" value="1"/>
</dbReference>
<evidence type="ECO:0000259" key="4">
    <source>
        <dbReference type="PROSITE" id="PS01124"/>
    </source>
</evidence>
<gene>
    <name evidence="5" type="ORF">K0T92_22790</name>
</gene>
<feature type="domain" description="HTH araC/xylS-type" evidence="4">
    <location>
        <begin position="177"/>
        <end position="275"/>
    </location>
</feature>
<dbReference type="InterPro" id="IPR020449">
    <property type="entry name" value="Tscrpt_reg_AraC-type_HTH"/>
</dbReference>
<reference evidence="5 6" key="1">
    <citation type="submission" date="2021-07" db="EMBL/GenBank/DDBJ databases">
        <title>Paenibacillus radiodurans sp. nov., isolated from the southeastern edge of Tengger Desert.</title>
        <authorList>
            <person name="Zhang G."/>
        </authorList>
    </citation>
    <scope>NUCLEOTIDE SEQUENCE [LARGE SCALE GENOMIC DNA]</scope>
    <source>
        <strain evidence="5 6">DT7-4</strain>
    </source>
</reference>
<proteinExistence type="predicted"/>
<dbReference type="EMBL" id="JAHZIJ010000026">
    <property type="protein sequence ID" value="MBW7477550.1"/>
    <property type="molecule type" value="Genomic_DNA"/>
</dbReference>
<dbReference type="InterPro" id="IPR009057">
    <property type="entry name" value="Homeodomain-like_sf"/>
</dbReference>
<keyword evidence="1" id="KW-0805">Transcription regulation</keyword>
<keyword evidence="3" id="KW-0804">Transcription</keyword>
<evidence type="ECO:0000313" key="6">
    <source>
        <dbReference type="Proteomes" id="UP000812277"/>
    </source>
</evidence>
<dbReference type="SUPFAM" id="SSF46689">
    <property type="entry name" value="Homeodomain-like"/>
    <property type="match status" value="2"/>
</dbReference>
<organism evidence="5 6">
    <name type="scientific">Paenibacillus oenotherae</name>
    <dbReference type="NCBI Taxonomy" id="1435645"/>
    <lineage>
        <taxon>Bacteria</taxon>
        <taxon>Bacillati</taxon>
        <taxon>Bacillota</taxon>
        <taxon>Bacilli</taxon>
        <taxon>Bacillales</taxon>
        <taxon>Paenibacillaceae</taxon>
        <taxon>Paenibacillus</taxon>
    </lineage>
</organism>
<evidence type="ECO:0000313" key="5">
    <source>
        <dbReference type="EMBL" id="MBW7477550.1"/>
    </source>
</evidence>
<dbReference type="Gene3D" id="3.40.50.1980">
    <property type="entry name" value="Nitrogenase molybdenum iron protein domain"/>
    <property type="match status" value="2"/>
</dbReference>
<dbReference type="Gene3D" id="1.10.10.60">
    <property type="entry name" value="Homeodomain-like"/>
    <property type="match status" value="2"/>
</dbReference>
<dbReference type="SUPFAM" id="SSF51215">
    <property type="entry name" value="Regulatory protein AraC"/>
    <property type="match status" value="1"/>
</dbReference>
<dbReference type="PANTHER" id="PTHR43280">
    <property type="entry name" value="ARAC-FAMILY TRANSCRIPTIONAL REGULATOR"/>
    <property type="match status" value="1"/>
</dbReference>
<dbReference type="InterPro" id="IPR037923">
    <property type="entry name" value="HTH-like"/>
</dbReference>
<dbReference type="InterPro" id="IPR003313">
    <property type="entry name" value="AraC-bd"/>
</dbReference>
<sequence>MATKGSYRAAQAPVCVIQSMHLRTIRKKRTIRYRHVQTTMLIFIIGGSGTALIDRRKVELVAGTVLLLTPGMQITVSCPAKNLDYYLIAFTHLVADAVGRSAARVQFRNEPLGLFEPGVLQISRVQQAMKLVQRLYEDSQSGLDDGRMMLRFQELLLMMAQDCDLQQARDGSRHCLDQSIAYMKAHFHEKLDMRELAAIAGVTLSSYSRLFKQITGETPTEYLTRLRMENAQQLLKQNQYKVKEVSSAVGYKDEFYFSHAFHRFVGITPTQYRKRSQLRVAVASCTQLEDCLVSLGIQPVTCVNCFRYPGMADEEYEHLFTRLLEELVQARPDVIIGDRHHLSLEDRFKAITRQIVYAVDMDWVANYRKLAELFGTMDGMNTRMNELSLRTNEAKGILKQNWNNQSVAIIQVSHLGIRVQGMTGHPLNELIYRELELPPGKNIPMQLAFMEYLPEWLPQLEADHLFIHMNHRRAGSEAIYERMRQTHAWQSINAVQRGTVTIIPNWFRLSWTPAGRDRIMLELLEAADS</sequence>